<keyword evidence="3" id="KW-1185">Reference proteome</keyword>
<feature type="compositionally biased region" description="Acidic residues" evidence="1">
    <location>
        <begin position="205"/>
        <end position="218"/>
    </location>
</feature>
<feature type="compositionally biased region" description="Basic and acidic residues" evidence="1">
    <location>
        <begin position="115"/>
        <end position="126"/>
    </location>
</feature>
<feature type="compositionally biased region" description="Low complexity" evidence="1">
    <location>
        <begin position="164"/>
        <end position="174"/>
    </location>
</feature>
<dbReference type="RefSeq" id="XP_031787414.1">
    <property type="nucleotide sequence ID" value="XM_031931554.2"/>
</dbReference>
<feature type="compositionally biased region" description="Basic and acidic residues" evidence="1">
    <location>
        <begin position="219"/>
        <end position="238"/>
    </location>
</feature>
<dbReference type="EnsemblMetazoa" id="XM_016985929">
    <property type="protein sequence ID" value="XP_016841418"/>
    <property type="gene ID" value="LOC100678205"/>
</dbReference>
<dbReference type="InParanoid" id="A0A7M7QIR7"/>
<dbReference type="OrthoDB" id="7688110at2759"/>
<dbReference type="RefSeq" id="XP_016841418.1">
    <property type="nucleotide sequence ID" value="XM_016985929.3"/>
</dbReference>
<feature type="compositionally biased region" description="Polar residues" evidence="1">
    <location>
        <begin position="389"/>
        <end position="408"/>
    </location>
</feature>
<dbReference type="EnsemblMetazoa" id="XM_031931554">
    <property type="protein sequence ID" value="XP_031787414"/>
    <property type="gene ID" value="LOC100678205"/>
</dbReference>
<protein>
    <submittedName>
        <fullName evidence="2">Uncharacterized protein</fullName>
    </submittedName>
</protein>
<feature type="region of interest" description="Disordered" evidence="1">
    <location>
        <begin position="386"/>
        <end position="409"/>
    </location>
</feature>
<dbReference type="AlphaFoldDB" id="A0A7M7QIR7"/>
<feature type="compositionally biased region" description="Low complexity" evidence="1">
    <location>
        <begin position="256"/>
        <end position="283"/>
    </location>
</feature>
<feature type="compositionally biased region" description="Polar residues" evidence="1">
    <location>
        <begin position="239"/>
        <end position="255"/>
    </location>
</feature>
<feature type="compositionally biased region" description="Polar residues" evidence="1">
    <location>
        <begin position="45"/>
        <end position="56"/>
    </location>
</feature>
<evidence type="ECO:0000313" key="3">
    <source>
        <dbReference type="Proteomes" id="UP000002358"/>
    </source>
</evidence>
<feature type="region of interest" description="Disordered" evidence="1">
    <location>
        <begin position="422"/>
        <end position="452"/>
    </location>
</feature>
<organism evidence="2 3">
    <name type="scientific">Nasonia vitripennis</name>
    <name type="common">Parasitic wasp</name>
    <dbReference type="NCBI Taxonomy" id="7425"/>
    <lineage>
        <taxon>Eukaryota</taxon>
        <taxon>Metazoa</taxon>
        <taxon>Ecdysozoa</taxon>
        <taxon>Arthropoda</taxon>
        <taxon>Hexapoda</taxon>
        <taxon>Insecta</taxon>
        <taxon>Pterygota</taxon>
        <taxon>Neoptera</taxon>
        <taxon>Endopterygota</taxon>
        <taxon>Hymenoptera</taxon>
        <taxon>Apocrita</taxon>
        <taxon>Proctotrupomorpha</taxon>
        <taxon>Chalcidoidea</taxon>
        <taxon>Pteromalidae</taxon>
        <taxon>Pteromalinae</taxon>
        <taxon>Nasonia</taxon>
    </lineage>
</organism>
<dbReference type="Proteomes" id="UP000002358">
    <property type="component" value="Chromosome 5"/>
</dbReference>
<feature type="region of interest" description="Disordered" evidence="1">
    <location>
        <begin position="1"/>
        <end position="299"/>
    </location>
</feature>
<evidence type="ECO:0000313" key="2">
    <source>
        <dbReference type="EnsemblMetazoa" id="XP_031787414"/>
    </source>
</evidence>
<feature type="compositionally biased region" description="Polar residues" evidence="1">
    <location>
        <begin position="80"/>
        <end position="95"/>
    </location>
</feature>
<accession>A0A7M7QIR7</accession>
<proteinExistence type="predicted"/>
<reference evidence="2" key="1">
    <citation type="submission" date="2021-01" db="UniProtKB">
        <authorList>
            <consortium name="EnsemblMetazoa"/>
        </authorList>
    </citation>
    <scope>IDENTIFICATION</scope>
</reference>
<dbReference type="GeneID" id="100678205"/>
<feature type="compositionally biased region" description="Polar residues" evidence="1">
    <location>
        <begin position="189"/>
        <end position="201"/>
    </location>
</feature>
<evidence type="ECO:0000256" key="1">
    <source>
        <dbReference type="SAM" id="MobiDB-lite"/>
    </source>
</evidence>
<name>A0A7M7QIR7_NASVI</name>
<feature type="compositionally biased region" description="Low complexity" evidence="1">
    <location>
        <begin position="29"/>
        <end position="38"/>
    </location>
</feature>
<sequence length="508" mass="55453">MSKASKNGTGSGGDERYTHNRRNKSTIVSSKASSSDASLPEKLAESSSRSKNSGATVKQHPGVSRSNAKSKLRSPVKSGLGQSTNRVSKPNSVSANKEVKKAITLAKSKSQMTKMKQETESSERKQKAQNAPIENKEPTEQVETIKQVAETNHVDEQPAVQQENGNTNGLNGNNVALEENPSENGAKENGQTEQHGNSEAVETNDKEEEFDLQLDAEESSAKSEDASKDSSECTKDDSQSQSKTSIEESSQEGSQVDTESGSVDVVESTTSEMSEATESSAPSEIKDKDTESQDPNAEAVSYDSSIMLKDVKIKLNDCLKDNKCLVYINNCKSRTEQTTLLNGEDENNADQSLTEYAHKETTFGKTLRTISGRNSIGRMRHITLRDRQPSPNSSLFVNTSSASFSEEGTPSLRYRNTLLELSSSNGTPADRKRKLLEESSSAQKKPKTEESSSLLNSSFELLKYPFGLQRPTKVSTPYKFQSDIHNVSTSEEVEADDPGTAKKWCVIM</sequence>